<protein>
    <submittedName>
        <fullName evidence="1">Uncharacterized protein</fullName>
    </submittedName>
</protein>
<dbReference type="EMBL" id="BLXT01000744">
    <property type="protein sequence ID" value="GFN79920.1"/>
    <property type="molecule type" value="Genomic_DNA"/>
</dbReference>
<organism evidence="1 2">
    <name type="scientific">Plakobranchus ocellatus</name>
    <dbReference type="NCBI Taxonomy" id="259542"/>
    <lineage>
        <taxon>Eukaryota</taxon>
        <taxon>Metazoa</taxon>
        <taxon>Spiralia</taxon>
        <taxon>Lophotrochozoa</taxon>
        <taxon>Mollusca</taxon>
        <taxon>Gastropoda</taxon>
        <taxon>Heterobranchia</taxon>
        <taxon>Euthyneura</taxon>
        <taxon>Panpulmonata</taxon>
        <taxon>Sacoglossa</taxon>
        <taxon>Placobranchoidea</taxon>
        <taxon>Plakobranchidae</taxon>
        <taxon>Plakobranchus</taxon>
    </lineage>
</organism>
<dbReference type="Proteomes" id="UP000735302">
    <property type="component" value="Unassembled WGS sequence"/>
</dbReference>
<dbReference type="AlphaFoldDB" id="A0AAV3Y9L5"/>
<accession>A0AAV3Y9L5</accession>
<evidence type="ECO:0000313" key="2">
    <source>
        <dbReference type="Proteomes" id="UP000735302"/>
    </source>
</evidence>
<gene>
    <name evidence="1" type="ORF">PoB_000642600</name>
</gene>
<reference evidence="1 2" key="1">
    <citation type="journal article" date="2021" name="Elife">
        <title>Chloroplast acquisition without the gene transfer in kleptoplastic sea slugs, Plakobranchus ocellatus.</title>
        <authorList>
            <person name="Maeda T."/>
            <person name="Takahashi S."/>
            <person name="Yoshida T."/>
            <person name="Shimamura S."/>
            <person name="Takaki Y."/>
            <person name="Nagai Y."/>
            <person name="Toyoda A."/>
            <person name="Suzuki Y."/>
            <person name="Arimoto A."/>
            <person name="Ishii H."/>
            <person name="Satoh N."/>
            <person name="Nishiyama T."/>
            <person name="Hasebe M."/>
            <person name="Maruyama T."/>
            <person name="Minagawa J."/>
            <person name="Obokata J."/>
            <person name="Shigenobu S."/>
        </authorList>
    </citation>
    <scope>NUCLEOTIDE SEQUENCE [LARGE SCALE GENOMIC DNA]</scope>
</reference>
<proteinExistence type="predicted"/>
<sequence length="93" mass="10309">MLDEMVGPTWVSRKMVAARGKHGHCGPGYQMVMEQAQDVSQGKKRGKGRINIKPLILALLVTERPKNYDVRNSSFPVWDSICAGGNNSKQLEP</sequence>
<name>A0AAV3Y9L5_9GAST</name>
<evidence type="ECO:0000313" key="1">
    <source>
        <dbReference type="EMBL" id="GFN79920.1"/>
    </source>
</evidence>
<comment type="caution">
    <text evidence="1">The sequence shown here is derived from an EMBL/GenBank/DDBJ whole genome shotgun (WGS) entry which is preliminary data.</text>
</comment>
<keyword evidence="2" id="KW-1185">Reference proteome</keyword>